<dbReference type="NCBIfam" id="TIGR01549">
    <property type="entry name" value="HAD-SF-IA-v1"/>
    <property type="match status" value="1"/>
</dbReference>
<comment type="caution">
    <text evidence="5">The sequence shown here is derived from an EMBL/GenBank/DDBJ whole genome shotgun (WGS) entry which is preliminary data.</text>
</comment>
<keyword evidence="6" id="KW-1185">Reference proteome</keyword>
<dbReference type="EMBL" id="ABZS01000020">
    <property type="protein sequence ID" value="EEP61157.1"/>
    <property type="molecule type" value="Genomic_DNA"/>
</dbReference>
<dbReference type="Gene3D" id="3.40.50.1000">
    <property type="entry name" value="HAD superfamily/HAD-like"/>
    <property type="match status" value="1"/>
</dbReference>
<accession>C4FID9</accession>
<evidence type="ECO:0000256" key="1">
    <source>
        <dbReference type="ARBA" id="ARBA00001946"/>
    </source>
</evidence>
<dbReference type="SFLD" id="SFLDG01129">
    <property type="entry name" value="C1.5:_HAD__Beta-PGM__Phosphata"/>
    <property type="match status" value="1"/>
</dbReference>
<dbReference type="PANTHER" id="PTHR46470">
    <property type="entry name" value="N-ACYLNEURAMINATE-9-PHOSPHATASE"/>
    <property type="match status" value="1"/>
</dbReference>
<reference evidence="5 6" key="1">
    <citation type="submission" date="2009-04" db="EMBL/GenBank/DDBJ databases">
        <authorList>
            <person name="Reysenbach A.-L."/>
            <person name="Heidelberg J.F."/>
            <person name="Nelson W.C."/>
        </authorList>
    </citation>
    <scope>NUCLEOTIDE SEQUENCE [LARGE SCALE GENOMIC DNA]</scope>
    <source>
        <strain evidence="5 6">SS-5</strain>
    </source>
</reference>
<dbReference type="GO" id="GO:0044281">
    <property type="term" value="P:small molecule metabolic process"/>
    <property type="evidence" value="ECO:0007669"/>
    <property type="project" value="UniProtKB-ARBA"/>
</dbReference>
<dbReference type="SFLD" id="SFLDS00003">
    <property type="entry name" value="Haloacid_Dehalogenase"/>
    <property type="match status" value="1"/>
</dbReference>
<evidence type="ECO:0000256" key="4">
    <source>
        <dbReference type="ARBA" id="ARBA00022842"/>
    </source>
</evidence>
<name>C4FID9_9AQUI</name>
<proteinExistence type="predicted"/>
<dbReference type="GO" id="GO:0016791">
    <property type="term" value="F:phosphatase activity"/>
    <property type="evidence" value="ECO:0007669"/>
    <property type="project" value="TreeGrafter"/>
</dbReference>
<evidence type="ECO:0000256" key="3">
    <source>
        <dbReference type="ARBA" id="ARBA00022801"/>
    </source>
</evidence>
<dbReference type="InterPro" id="IPR041492">
    <property type="entry name" value="HAD_2"/>
</dbReference>
<dbReference type="InterPro" id="IPR006439">
    <property type="entry name" value="HAD-SF_hydro_IA"/>
</dbReference>
<dbReference type="InterPro" id="IPR023214">
    <property type="entry name" value="HAD_sf"/>
</dbReference>
<dbReference type="RefSeq" id="WP_007545800.1">
    <property type="nucleotide sequence ID" value="NZ_ABZS01000020.1"/>
</dbReference>
<dbReference type="Gene3D" id="1.10.150.520">
    <property type="match status" value="1"/>
</dbReference>
<dbReference type="OrthoDB" id="9809962at2"/>
<dbReference type="InterPro" id="IPR051400">
    <property type="entry name" value="HAD-like_hydrolase"/>
</dbReference>
<sequence length="210" mass="24487">MIKVIGTDLDNTLYEQIEFEKGAFMVVAEKIENDFGIDKNMLLKLLIDKFKKNDRDRIFDICLQLLKIERSEWEFYVKTTILPLYRNYKPPILQLSNIGKEIIDFVLKSKLKFCLITNGRVESQTSKLKALNIDNLFDLILISDDYGNKRKPDLLMFIKALEYFKIEGNEMVYIGDDVYTDSVCEKLGIKFINVKDISNISILNEVIYGK</sequence>
<evidence type="ECO:0000256" key="2">
    <source>
        <dbReference type="ARBA" id="ARBA00022723"/>
    </source>
</evidence>
<evidence type="ECO:0000313" key="5">
    <source>
        <dbReference type="EMBL" id="EEP61157.1"/>
    </source>
</evidence>
<protein>
    <submittedName>
        <fullName evidence="5">Uncharacterized protein</fullName>
    </submittedName>
</protein>
<dbReference type="InterPro" id="IPR036412">
    <property type="entry name" value="HAD-like_sf"/>
</dbReference>
<comment type="cofactor">
    <cofactor evidence="1">
        <name>Mg(2+)</name>
        <dbReference type="ChEBI" id="CHEBI:18420"/>
    </cofactor>
</comment>
<dbReference type="AlphaFoldDB" id="C4FID9"/>
<dbReference type="SUPFAM" id="SSF56784">
    <property type="entry name" value="HAD-like"/>
    <property type="match status" value="1"/>
</dbReference>
<dbReference type="Proteomes" id="UP000005540">
    <property type="component" value="Unassembled WGS sequence"/>
</dbReference>
<dbReference type="PANTHER" id="PTHR46470:SF2">
    <property type="entry name" value="GLYCERALDEHYDE 3-PHOSPHATE PHOSPHATASE"/>
    <property type="match status" value="1"/>
</dbReference>
<keyword evidence="2" id="KW-0479">Metal-binding</keyword>
<dbReference type="GO" id="GO:0046872">
    <property type="term" value="F:metal ion binding"/>
    <property type="evidence" value="ECO:0007669"/>
    <property type="project" value="UniProtKB-KW"/>
</dbReference>
<keyword evidence="3" id="KW-0378">Hydrolase</keyword>
<gene>
    <name evidence="5" type="ORF">SULYE_0324</name>
</gene>
<keyword evidence="4" id="KW-0460">Magnesium</keyword>
<evidence type="ECO:0000313" key="6">
    <source>
        <dbReference type="Proteomes" id="UP000005540"/>
    </source>
</evidence>
<dbReference type="Pfam" id="PF13419">
    <property type="entry name" value="HAD_2"/>
    <property type="match status" value="1"/>
</dbReference>
<organism evidence="5 6">
    <name type="scientific">Sulfurihydrogenibium yellowstonense SS-5</name>
    <dbReference type="NCBI Taxonomy" id="432331"/>
    <lineage>
        <taxon>Bacteria</taxon>
        <taxon>Pseudomonadati</taxon>
        <taxon>Aquificota</taxon>
        <taxon>Aquificia</taxon>
        <taxon>Aquificales</taxon>
        <taxon>Hydrogenothermaceae</taxon>
        <taxon>Sulfurihydrogenibium</taxon>
    </lineage>
</organism>